<accession>A0AAD2JY37</accession>
<evidence type="ECO:0000313" key="1">
    <source>
        <dbReference type="EMBL" id="CAK5268242.1"/>
    </source>
</evidence>
<gene>
    <name evidence="1" type="ORF">MYCIT1_LOCUS11364</name>
</gene>
<reference evidence="1" key="1">
    <citation type="submission" date="2023-11" db="EMBL/GenBank/DDBJ databases">
        <authorList>
            <person name="De Vega J J."/>
            <person name="De Vega J J."/>
        </authorList>
    </citation>
    <scope>NUCLEOTIDE SEQUENCE</scope>
</reference>
<name>A0AAD2JY37_9AGAR</name>
<keyword evidence="2" id="KW-1185">Reference proteome</keyword>
<evidence type="ECO:0000313" key="2">
    <source>
        <dbReference type="Proteomes" id="UP001295794"/>
    </source>
</evidence>
<sequence length="136" mass="14921">MSAGSGPSKDASRLSWTPLVDSSGSVQCCVTLGFIFFLRSRPHLVEIMVEVLLGCQTPIPFFIVLVGPWPLCQNILSIESTPAVEDWCAILGSIGRRSWSVAQSADSWKLRVAVRSASSSFRWVPAQGKYVLPFYN</sequence>
<protein>
    <submittedName>
        <fullName evidence="1">Uncharacterized protein</fullName>
    </submittedName>
</protein>
<organism evidence="1 2">
    <name type="scientific">Mycena citricolor</name>
    <dbReference type="NCBI Taxonomy" id="2018698"/>
    <lineage>
        <taxon>Eukaryota</taxon>
        <taxon>Fungi</taxon>
        <taxon>Dikarya</taxon>
        <taxon>Basidiomycota</taxon>
        <taxon>Agaricomycotina</taxon>
        <taxon>Agaricomycetes</taxon>
        <taxon>Agaricomycetidae</taxon>
        <taxon>Agaricales</taxon>
        <taxon>Marasmiineae</taxon>
        <taxon>Mycenaceae</taxon>
        <taxon>Mycena</taxon>
    </lineage>
</organism>
<proteinExistence type="predicted"/>
<dbReference type="EMBL" id="CAVNYO010000138">
    <property type="protein sequence ID" value="CAK5268242.1"/>
    <property type="molecule type" value="Genomic_DNA"/>
</dbReference>
<dbReference type="Proteomes" id="UP001295794">
    <property type="component" value="Unassembled WGS sequence"/>
</dbReference>
<comment type="caution">
    <text evidence="1">The sequence shown here is derived from an EMBL/GenBank/DDBJ whole genome shotgun (WGS) entry which is preliminary data.</text>
</comment>
<dbReference type="AlphaFoldDB" id="A0AAD2JY37"/>